<accession>A0A1D9NYM1</accession>
<gene>
    <name evidence="2" type="ORF">bhn_III057</name>
</gene>
<keyword evidence="1" id="KW-1133">Transmembrane helix</keyword>
<keyword evidence="1" id="KW-0812">Transmembrane</keyword>
<organism evidence="2 3">
    <name type="scientific">Butyrivibrio hungatei</name>
    <dbReference type="NCBI Taxonomy" id="185008"/>
    <lineage>
        <taxon>Bacteria</taxon>
        <taxon>Bacillati</taxon>
        <taxon>Bacillota</taxon>
        <taxon>Clostridia</taxon>
        <taxon>Lachnospirales</taxon>
        <taxon>Lachnospiraceae</taxon>
        <taxon>Butyrivibrio</taxon>
    </lineage>
</organism>
<name>A0A1D9NYM1_9FIRM</name>
<feature type="transmembrane region" description="Helical" evidence="1">
    <location>
        <begin position="38"/>
        <end position="58"/>
    </location>
</feature>
<evidence type="ECO:0000313" key="2">
    <source>
        <dbReference type="EMBL" id="AOZ95005.1"/>
    </source>
</evidence>
<keyword evidence="3" id="KW-1185">Reference proteome</keyword>
<dbReference type="Proteomes" id="UP000179284">
    <property type="component" value="Chromosome II"/>
</dbReference>
<dbReference type="EMBL" id="CP017830">
    <property type="protein sequence ID" value="AOZ95005.1"/>
    <property type="molecule type" value="Genomic_DNA"/>
</dbReference>
<evidence type="ECO:0000313" key="3">
    <source>
        <dbReference type="Proteomes" id="UP000179284"/>
    </source>
</evidence>
<keyword evidence="1" id="KW-0472">Membrane</keyword>
<dbReference type="AlphaFoldDB" id="A0A1D9NYM1"/>
<dbReference type="KEGG" id="bhu:bhn_III057"/>
<reference evidence="3" key="1">
    <citation type="submission" date="2016-10" db="EMBL/GenBank/DDBJ databases">
        <title>The complete genome sequence of the rumen bacterium Butyrivibrio hungatei MB2003.</title>
        <authorList>
            <person name="Palevich N."/>
            <person name="Kelly W.J."/>
            <person name="Leahy S.C."/>
            <person name="Altermann E."/>
            <person name="Rakonjac J."/>
            <person name="Attwood G.T."/>
        </authorList>
    </citation>
    <scope>NUCLEOTIDE SEQUENCE [LARGE SCALE GENOMIC DNA]</scope>
    <source>
        <strain evidence="3">MB2003</strain>
    </source>
</reference>
<protein>
    <submittedName>
        <fullName evidence="2">Uncharacterized protein</fullName>
    </submittedName>
</protein>
<proteinExistence type="predicted"/>
<dbReference type="RefSeq" id="WP_071174830.1">
    <property type="nucleotide sequence ID" value="NZ_CP017830.1"/>
</dbReference>
<evidence type="ECO:0000256" key="1">
    <source>
        <dbReference type="SAM" id="Phobius"/>
    </source>
</evidence>
<dbReference type="OrthoDB" id="9932546at2"/>
<sequence length="59" mass="6477">MDVNHKDINSKIKKPAKVIDAVNYNGKYMDPSILKGKIISVTAILTTLIAISLAIMFLC</sequence>